<evidence type="ECO:0000259" key="9">
    <source>
        <dbReference type="Pfam" id="PF12704"/>
    </source>
</evidence>
<dbReference type="AlphaFoldDB" id="A0A7C0Y8Y5"/>
<evidence type="ECO:0000256" key="3">
    <source>
        <dbReference type="ARBA" id="ARBA00022692"/>
    </source>
</evidence>
<evidence type="ECO:0000259" key="8">
    <source>
        <dbReference type="Pfam" id="PF02687"/>
    </source>
</evidence>
<keyword evidence="5 7" id="KW-0472">Membrane</keyword>
<dbReference type="Pfam" id="PF12704">
    <property type="entry name" value="MacB_PCD"/>
    <property type="match status" value="1"/>
</dbReference>
<feature type="domain" description="MacB-like periplasmic core" evidence="9">
    <location>
        <begin position="20"/>
        <end position="242"/>
    </location>
</feature>
<sequence length="326" mass="35817">MMRALVRTALGALLAQKRRSLLATTGVVIGVCALMVMISVGEGAKRKVLREFESMGRNLLVVSAGKVSIRGGRLIQRETATTLTREDAHAIEERVSGVVAVAPVYDGFTLVERGRVVIRTRITGTTPRYPEIRNFYPSLGRFFTWEELKGRMRVAVLGHDVARRLFVALNPVGQEVRIRRIPFKVVGVMEQKGVDASGEDQDDQILIPITTATIRVFHVTYVNAILVEAQTEEAISRVARGITLLLRERHRLEGRSDDFTVSPMEEVMKQKAQAASIFAVLVAAVAAVSLVVGAIGVLAVMLLSVRERVQEIGIRRAVGATRRSVL</sequence>
<dbReference type="InterPro" id="IPR003838">
    <property type="entry name" value="ABC3_permease_C"/>
</dbReference>
<feature type="transmembrane region" description="Helical" evidence="7">
    <location>
        <begin position="21"/>
        <end position="40"/>
    </location>
</feature>
<evidence type="ECO:0000256" key="2">
    <source>
        <dbReference type="ARBA" id="ARBA00022475"/>
    </source>
</evidence>
<evidence type="ECO:0000256" key="7">
    <source>
        <dbReference type="SAM" id="Phobius"/>
    </source>
</evidence>
<proteinExistence type="inferred from homology"/>
<feature type="non-terminal residue" evidence="10">
    <location>
        <position position="326"/>
    </location>
</feature>
<keyword evidence="4 7" id="KW-1133">Transmembrane helix</keyword>
<evidence type="ECO:0000256" key="5">
    <source>
        <dbReference type="ARBA" id="ARBA00023136"/>
    </source>
</evidence>
<feature type="transmembrane region" description="Helical" evidence="7">
    <location>
        <begin position="277"/>
        <end position="305"/>
    </location>
</feature>
<name>A0A7C0Y8Y5_9BACT</name>
<evidence type="ECO:0000256" key="6">
    <source>
        <dbReference type="ARBA" id="ARBA00038076"/>
    </source>
</evidence>
<keyword evidence="2" id="KW-1003">Cell membrane</keyword>
<dbReference type="InterPro" id="IPR050250">
    <property type="entry name" value="Macrolide_Exporter_MacB"/>
</dbReference>
<protein>
    <submittedName>
        <fullName evidence="10">FtsX-like permease family protein</fullName>
    </submittedName>
</protein>
<accession>A0A7C0Y8Y5</accession>
<evidence type="ECO:0000313" key="10">
    <source>
        <dbReference type="EMBL" id="HDD52916.1"/>
    </source>
</evidence>
<evidence type="ECO:0000256" key="4">
    <source>
        <dbReference type="ARBA" id="ARBA00022989"/>
    </source>
</evidence>
<dbReference type="Proteomes" id="UP000885690">
    <property type="component" value="Unassembled WGS sequence"/>
</dbReference>
<reference evidence="10" key="1">
    <citation type="journal article" date="2020" name="mSystems">
        <title>Genome- and Community-Level Interaction Insights into Carbon Utilization and Element Cycling Functions of Hydrothermarchaeota in Hydrothermal Sediment.</title>
        <authorList>
            <person name="Zhou Z."/>
            <person name="Liu Y."/>
            <person name="Xu W."/>
            <person name="Pan J."/>
            <person name="Luo Z.H."/>
            <person name="Li M."/>
        </authorList>
    </citation>
    <scope>NUCLEOTIDE SEQUENCE [LARGE SCALE GENOMIC DNA]</scope>
    <source>
        <strain evidence="10">HyVt-115</strain>
    </source>
</reference>
<dbReference type="GO" id="GO:0022857">
    <property type="term" value="F:transmembrane transporter activity"/>
    <property type="evidence" value="ECO:0007669"/>
    <property type="project" value="TreeGrafter"/>
</dbReference>
<gene>
    <name evidence="10" type="ORF">ENF32_02460</name>
</gene>
<comment type="caution">
    <text evidence="10">The sequence shown here is derived from an EMBL/GenBank/DDBJ whole genome shotgun (WGS) entry which is preliminary data.</text>
</comment>
<dbReference type="PANTHER" id="PTHR30572">
    <property type="entry name" value="MEMBRANE COMPONENT OF TRANSPORTER-RELATED"/>
    <property type="match status" value="1"/>
</dbReference>
<organism evidence="10">
    <name type="scientific">Thermosulfidibacter takaii</name>
    <dbReference type="NCBI Taxonomy" id="412593"/>
    <lineage>
        <taxon>Bacteria</taxon>
        <taxon>Pseudomonadati</taxon>
        <taxon>Thermosulfidibacterota</taxon>
        <taxon>Thermosulfidibacteria</taxon>
        <taxon>Thermosulfidibacterales</taxon>
        <taxon>Thermosulfidibacteraceae</taxon>
    </lineage>
</organism>
<feature type="domain" description="ABC3 transporter permease C-terminal" evidence="8">
    <location>
        <begin position="284"/>
        <end position="325"/>
    </location>
</feature>
<evidence type="ECO:0000256" key="1">
    <source>
        <dbReference type="ARBA" id="ARBA00004651"/>
    </source>
</evidence>
<dbReference type="InterPro" id="IPR025857">
    <property type="entry name" value="MacB_PCD"/>
</dbReference>
<dbReference type="GO" id="GO:0005886">
    <property type="term" value="C:plasma membrane"/>
    <property type="evidence" value="ECO:0007669"/>
    <property type="project" value="UniProtKB-SubCell"/>
</dbReference>
<comment type="similarity">
    <text evidence="6">Belongs to the ABC-4 integral membrane protein family.</text>
</comment>
<dbReference type="Pfam" id="PF02687">
    <property type="entry name" value="FtsX"/>
    <property type="match status" value="1"/>
</dbReference>
<dbReference type="EMBL" id="DQWS01000097">
    <property type="protein sequence ID" value="HDD52916.1"/>
    <property type="molecule type" value="Genomic_DNA"/>
</dbReference>
<comment type="subcellular location">
    <subcellularLocation>
        <location evidence="1">Cell membrane</location>
        <topology evidence="1">Multi-pass membrane protein</topology>
    </subcellularLocation>
</comment>
<dbReference type="PANTHER" id="PTHR30572:SF4">
    <property type="entry name" value="ABC TRANSPORTER PERMEASE YTRF"/>
    <property type="match status" value="1"/>
</dbReference>
<keyword evidence="3 7" id="KW-0812">Transmembrane</keyword>